<evidence type="ECO:0000259" key="4">
    <source>
        <dbReference type="PROSITE" id="PS51352"/>
    </source>
</evidence>
<proteinExistence type="predicted"/>
<accession>A0A1I6GBP0</accession>
<feature type="active site" description="Cysteine sulfenic acid (-SOH) intermediate; for peroxidase activity" evidence="3">
    <location>
        <position position="47"/>
    </location>
</feature>
<organism evidence="5 6">
    <name type="scientific">Halogeometricum rufum</name>
    <dbReference type="NCBI Taxonomy" id="553469"/>
    <lineage>
        <taxon>Archaea</taxon>
        <taxon>Methanobacteriati</taxon>
        <taxon>Methanobacteriota</taxon>
        <taxon>Stenosarchaea group</taxon>
        <taxon>Halobacteria</taxon>
        <taxon>Halobacteriales</taxon>
        <taxon>Haloferacaceae</taxon>
        <taxon>Halogeometricum</taxon>
    </lineage>
</organism>
<dbReference type="InterPro" id="IPR036249">
    <property type="entry name" value="Thioredoxin-like_sf"/>
</dbReference>
<dbReference type="Proteomes" id="UP000198531">
    <property type="component" value="Unassembled WGS sequence"/>
</dbReference>
<dbReference type="InterPro" id="IPR050455">
    <property type="entry name" value="Tpx_Peroxidase_subfamily"/>
</dbReference>
<keyword evidence="1" id="KW-0560">Oxidoreductase</keyword>
<dbReference type="GO" id="GO:0016209">
    <property type="term" value="F:antioxidant activity"/>
    <property type="evidence" value="ECO:0007669"/>
    <property type="project" value="InterPro"/>
</dbReference>
<dbReference type="Gene3D" id="3.40.30.10">
    <property type="entry name" value="Glutaredoxin"/>
    <property type="match status" value="1"/>
</dbReference>
<protein>
    <submittedName>
        <fullName evidence="5">Peroxiredoxin</fullName>
    </submittedName>
</protein>
<dbReference type="PROSITE" id="PS51352">
    <property type="entry name" value="THIOREDOXIN_2"/>
    <property type="match status" value="1"/>
</dbReference>
<reference evidence="6" key="1">
    <citation type="submission" date="2016-10" db="EMBL/GenBank/DDBJ databases">
        <authorList>
            <person name="Varghese N."/>
            <person name="Submissions S."/>
        </authorList>
    </citation>
    <scope>NUCLEOTIDE SEQUENCE [LARGE SCALE GENOMIC DNA]</scope>
    <source>
        <strain evidence="6">CGMCC 1.7736</strain>
    </source>
</reference>
<dbReference type="STRING" id="553469.SAMN04487947_0868"/>
<dbReference type="InterPro" id="IPR000866">
    <property type="entry name" value="AhpC/TSA"/>
</dbReference>
<dbReference type="AlphaFoldDB" id="A0A1I6GBP0"/>
<dbReference type="PANTHER" id="PTHR43110:SF1">
    <property type="entry name" value="THIOL PEROXIDASE"/>
    <property type="match status" value="1"/>
</dbReference>
<dbReference type="Pfam" id="PF00578">
    <property type="entry name" value="AhpC-TSA"/>
    <property type="match status" value="1"/>
</dbReference>
<name>A0A1I6GBP0_9EURY</name>
<dbReference type="PIRSF" id="PIRSF000239">
    <property type="entry name" value="AHPC"/>
    <property type="match status" value="1"/>
</dbReference>
<dbReference type="SUPFAM" id="SSF52833">
    <property type="entry name" value="Thioredoxin-like"/>
    <property type="match status" value="1"/>
</dbReference>
<gene>
    <name evidence="5" type="ORF">SAMN04487947_0868</name>
</gene>
<evidence type="ECO:0000313" key="5">
    <source>
        <dbReference type="EMBL" id="SFR39497.1"/>
    </source>
</evidence>
<feature type="domain" description="Thioredoxin" evidence="4">
    <location>
        <begin position="2"/>
        <end position="157"/>
    </location>
</feature>
<dbReference type="InterPro" id="IPR024706">
    <property type="entry name" value="Peroxiredoxin_AhpC-typ"/>
</dbReference>
<dbReference type="InterPro" id="IPR013766">
    <property type="entry name" value="Thioredoxin_domain"/>
</dbReference>
<keyword evidence="2" id="KW-0676">Redox-active center</keyword>
<dbReference type="OrthoDB" id="6924at2157"/>
<evidence type="ECO:0000256" key="2">
    <source>
        <dbReference type="ARBA" id="ARBA00023284"/>
    </source>
</evidence>
<evidence type="ECO:0000256" key="3">
    <source>
        <dbReference type="PIRSR" id="PIRSR000239-1"/>
    </source>
</evidence>
<dbReference type="RefSeq" id="WP_089804917.1">
    <property type="nucleotide sequence ID" value="NZ_FOYT01000001.1"/>
</dbReference>
<dbReference type="PANTHER" id="PTHR43110">
    <property type="entry name" value="THIOL PEROXIDASE"/>
    <property type="match status" value="1"/>
</dbReference>
<sequence length="157" mass="16832">MVSEGDDAPEFTNKVATGDVEEFSLADAVGEGSTLLAFFPGAFTPPCSNEMTALQEHLDRFEDAGASVYGVSADSPFTLNAFREEHGLGFPLVSDMSREAIRAYGLEIDVADLGLHGVANRAVYVLDDDGTVTYAWEAESPENEPDYDELVEAVESA</sequence>
<keyword evidence="6" id="KW-1185">Reference proteome</keyword>
<dbReference type="GO" id="GO:0016491">
    <property type="term" value="F:oxidoreductase activity"/>
    <property type="evidence" value="ECO:0007669"/>
    <property type="project" value="UniProtKB-KW"/>
</dbReference>
<evidence type="ECO:0000313" key="6">
    <source>
        <dbReference type="Proteomes" id="UP000198531"/>
    </source>
</evidence>
<evidence type="ECO:0000256" key="1">
    <source>
        <dbReference type="ARBA" id="ARBA00023002"/>
    </source>
</evidence>
<dbReference type="EMBL" id="FOYT01000001">
    <property type="protein sequence ID" value="SFR39497.1"/>
    <property type="molecule type" value="Genomic_DNA"/>
</dbReference>